<protein>
    <recommendedName>
        <fullName evidence="4">Ubiquinol-cytochrome-c reductase complex assembly factor 3</fullName>
    </recommendedName>
</protein>
<evidence type="ECO:0000313" key="2">
    <source>
        <dbReference type="EMBL" id="GFS05869.1"/>
    </source>
</evidence>
<organism evidence="2 3">
    <name type="scientific">Elysia marginata</name>
    <dbReference type="NCBI Taxonomy" id="1093978"/>
    <lineage>
        <taxon>Eukaryota</taxon>
        <taxon>Metazoa</taxon>
        <taxon>Spiralia</taxon>
        <taxon>Lophotrochozoa</taxon>
        <taxon>Mollusca</taxon>
        <taxon>Gastropoda</taxon>
        <taxon>Heterobranchia</taxon>
        <taxon>Euthyneura</taxon>
        <taxon>Panpulmonata</taxon>
        <taxon>Sacoglossa</taxon>
        <taxon>Placobranchoidea</taxon>
        <taxon>Plakobranchidae</taxon>
        <taxon>Elysia</taxon>
    </lineage>
</organism>
<keyword evidence="3" id="KW-1185">Reference proteome</keyword>
<sequence>MVVLKEIKRKDFLKGTKAARLLYYVGAGMIGFTALLGIPLYRSAMAGKPEALERRRLAEEERKKKSQQFFQLQSLLYEKQETAENKNKTLK</sequence>
<accession>A0AAV4I6A6</accession>
<feature type="transmembrane region" description="Helical" evidence="1">
    <location>
        <begin position="21"/>
        <end position="41"/>
    </location>
</feature>
<dbReference type="EMBL" id="BMAT01009408">
    <property type="protein sequence ID" value="GFS05869.1"/>
    <property type="molecule type" value="Genomic_DNA"/>
</dbReference>
<reference evidence="2 3" key="1">
    <citation type="journal article" date="2021" name="Elife">
        <title>Chloroplast acquisition without the gene transfer in kleptoplastic sea slugs, Plakobranchus ocellatus.</title>
        <authorList>
            <person name="Maeda T."/>
            <person name="Takahashi S."/>
            <person name="Yoshida T."/>
            <person name="Shimamura S."/>
            <person name="Takaki Y."/>
            <person name="Nagai Y."/>
            <person name="Toyoda A."/>
            <person name="Suzuki Y."/>
            <person name="Arimoto A."/>
            <person name="Ishii H."/>
            <person name="Satoh N."/>
            <person name="Nishiyama T."/>
            <person name="Hasebe M."/>
            <person name="Maruyama T."/>
            <person name="Minagawa J."/>
            <person name="Obokata J."/>
            <person name="Shigenobu S."/>
        </authorList>
    </citation>
    <scope>NUCLEOTIDE SEQUENCE [LARGE SCALE GENOMIC DNA]</scope>
</reference>
<evidence type="ECO:0000256" key="1">
    <source>
        <dbReference type="SAM" id="Phobius"/>
    </source>
</evidence>
<dbReference type="Proteomes" id="UP000762676">
    <property type="component" value="Unassembled WGS sequence"/>
</dbReference>
<comment type="caution">
    <text evidence="2">The sequence shown here is derived from an EMBL/GenBank/DDBJ whole genome shotgun (WGS) entry which is preliminary data.</text>
</comment>
<proteinExistence type="predicted"/>
<name>A0AAV4I6A6_9GAST</name>
<keyword evidence="1" id="KW-0472">Membrane</keyword>
<keyword evidence="1" id="KW-0812">Transmembrane</keyword>
<evidence type="ECO:0000313" key="3">
    <source>
        <dbReference type="Proteomes" id="UP000762676"/>
    </source>
</evidence>
<keyword evidence="1" id="KW-1133">Transmembrane helix</keyword>
<evidence type="ECO:0008006" key="4">
    <source>
        <dbReference type="Google" id="ProtNLM"/>
    </source>
</evidence>
<gene>
    <name evidence="2" type="ORF">ElyMa_004692900</name>
</gene>
<dbReference type="AlphaFoldDB" id="A0AAV4I6A6"/>